<proteinExistence type="predicted"/>
<protein>
    <submittedName>
        <fullName evidence="2">Uncharacterized protein</fullName>
    </submittedName>
</protein>
<feature type="signal peptide" evidence="1">
    <location>
        <begin position="1"/>
        <end position="21"/>
    </location>
</feature>
<comment type="caution">
    <text evidence="2">The sequence shown here is derived from an EMBL/GenBank/DDBJ whole genome shotgun (WGS) entry which is preliminary data.</text>
</comment>
<sequence length="142" mass="17032">MEMLFIYYLLVLCTIIQTSFGKHPRKEELQPKNATRLSKEVYQKLYSVMSHSRAFRNYTLEQAVDFINEMDSWRPPEDLANRFPYYLGGYDDENRPIWYAEVGKYRFDDLIDRSTELFPVFEKMFFRLAINVAKSFVARDKP</sequence>
<organism evidence="2 3">
    <name type="scientific">Allacma fusca</name>
    <dbReference type="NCBI Taxonomy" id="39272"/>
    <lineage>
        <taxon>Eukaryota</taxon>
        <taxon>Metazoa</taxon>
        <taxon>Ecdysozoa</taxon>
        <taxon>Arthropoda</taxon>
        <taxon>Hexapoda</taxon>
        <taxon>Collembola</taxon>
        <taxon>Symphypleona</taxon>
        <taxon>Sminthuridae</taxon>
        <taxon>Allacma</taxon>
    </lineage>
</organism>
<feature type="non-terminal residue" evidence="2">
    <location>
        <position position="142"/>
    </location>
</feature>
<dbReference type="OrthoDB" id="203812at2759"/>
<evidence type="ECO:0000313" key="2">
    <source>
        <dbReference type="EMBL" id="CAG7815606.1"/>
    </source>
</evidence>
<keyword evidence="3" id="KW-1185">Reference proteome</keyword>
<dbReference type="Proteomes" id="UP000708208">
    <property type="component" value="Unassembled WGS sequence"/>
</dbReference>
<gene>
    <name evidence="2" type="ORF">AFUS01_LOCUS26273</name>
</gene>
<name>A0A8J2P522_9HEXA</name>
<reference evidence="2" key="1">
    <citation type="submission" date="2021-06" db="EMBL/GenBank/DDBJ databases">
        <authorList>
            <person name="Hodson N. C."/>
            <person name="Mongue J. A."/>
            <person name="Jaron S. K."/>
        </authorList>
    </citation>
    <scope>NUCLEOTIDE SEQUENCE</scope>
</reference>
<keyword evidence="1" id="KW-0732">Signal</keyword>
<evidence type="ECO:0000313" key="3">
    <source>
        <dbReference type="Proteomes" id="UP000708208"/>
    </source>
</evidence>
<dbReference type="EMBL" id="CAJVCH010348244">
    <property type="protein sequence ID" value="CAG7815606.1"/>
    <property type="molecule type" value="Genomic_DNA"/>
</dbReference>
<accession>A0A8J2P522</accession>
<evidence type="ECO:0000256" key="1">
    <source>
        <dbReference type="SAM" id="SignalP"/>
    </source>
</evidence>
<dbReference type="AlphaFoldDB" id="A0A8J2P522"/>
<feature type="chain" id="PRO_5035310001" evidence="1">
    <location>
        <begin position="22"/>
        <end position="142"/>
    </location>
</feature>